<reference evidence="2 3" key="1">
    <citation type="submission" date="2015-07" db="EMBL/GenBank/DDBJ databases">
        <title>Comparative genomics of the Sigatoka disease complex on banana suggests a link between parallel evolutionary changes in Pseudocercospora fijiensis and Pseudocercospora eumusae and increased virulence on the banana host.</title>
        <authorList>
            <person name="Chang T.-C."/>
            <person name="Salvucci A."/>
            <person name="Crous P.W."/>
            <person name="Stergiopoulos I."/>
        </authorList>
    </citation>
    <scope>NUCLEOTIDE SEQUENCE [LARGE SCALE GENOMIC DNA]</scope>
    <source>
        <strain evidence="2 3">CBS 114824</strain>
    </source>
</reference>
<feature type="region of interest" description="Disordered" evidence="1">
    <location>
        <begin position="148"/>
        <end position="178"/>
    </location>
</feature>
<evidence type="ECO:0000313" key="2">
    <source>
        <dbReference type="EMBL" id="KXT03213.1"/>
    </source>
</evidence>
<keyword evidence="3" id="KW-1185">Reference proteome</keyword>
<dbReference type="STRING" id="321146.A0A139HLB9"/>
<evidence type="ECO:0000256" key="1">
    <source>
        <dbReference type="SAM" id="MobiDB-lite"/>
    </source>
</evidence>
<name>A0A139HLB9_9PEZI</name>
<evidence type="ECO:0000313" key="3">
    <source>
        <dbReference type="Proteomes" id="UP000070133"/>
    </source>
</evidence>
<dbReference type="CDD" id="cd22997">
    <property type="entry name" value="GT_LH"/>
    <property type="match status" value="1"/>
</dbReference>
<gene>
    <name evidence="2" type="ORF">AC578_4766</name>
</gene>
<dbReference type="Proteomes" id="UP000070133">
    <property type="component" value="Unassembled WGS sequence"/>
</dbReference>
<dbReference type="PANTHER" id="PTHR36587:SF2">
    <property type="entry name" value="EXPRESSION SITE-ASSOCIATED GENE 3 (ESAG3)-LIKE PROTEIN"/>
    <property type="match status" value="1"/>
</dbReference>
<organism evidence="2 3">
    <name type="scientific">Pseudocercospora eumusae</name>
    <dbReference type="NCBI Taxonomy" id="321146"/>
    <lineage>
        <taxon>Eukaryota</taxon>
        <taxon>Fungi</taxon>
        <taxon>Dikarya</taxon>
        <taxon>Ascomycota</taxon>
        <taxon>Pezizomycotina</taxon>
        <taxon>Dothideomycetes</taxon>
        <taxon>Dothideomycetidae</taxon>
        <taxon>Mycosphaerellales</taxon>
        <taxon>Mycosphaerellaceae</taxon>
        <taxon>Pseudocercospora</taxon>
    </lineage>
</organism>
<protein>
    <submittedName>
        <fullName evidence="2">Uncharacterized protein</fullName>
    </submittedName>
</protein>
<accession>A0A139HLB9</accession>
<dbReference type="AlphaFoldDB" id="A0A139HLB9"/>
<proteinExistence type="predicted"/>
<dbReference type="PANTHER" id="PTHR36587">
    <property type="entry name" value="EXPRESSION SITE-ASSOCIATED GENE 3 (ESAG3)-LIKE PROTEIN"/>
    <property type="match status" value="1"/>
</dbReference>
<dbReference type="OrthoDB" id="422736at2759"/>
<dbReference type="EMBL" id="LFZN01000032">
    <property type="protein sequence ID" value="KXT03213.1"/>
    <property type="molecule type" value="Genomic_DNA"/>
</dbReference>
<comment type="caution">
    <text evidence="2">The sequence shown here is derived from an EMBL/GenBank/DDBJ whole genome shotgun (WGS) entry which is preliminary data.</text>
</comment>
<sequence>MIPSLLAFISHSAQYADPIKHRIACAVEQDDPDQSLVKPPLMPDDHWAFLVLPGVPDYITPSDSLIAHLRPVKIARVCEAFSQTFEASTSTKGGRGAPTSRCPSQGTTALAVRVRSLNTKLYGATMRLLSFPPALREAVELQIQRLQSKQLHPGSGDTDQLLRNEKEPPANLPQHRLLNHQSKRTGTIVLIAGFLLIILAASHGAKRISSTAEIHVPGTRYSPGQPSAEDHYLQIILPTQLNTTESCKTLLTGAVLNYPSPWVVNWQEQHDEQGNMVDPTLAKLESIFNLLKDKSPKHENDTAVVLANANVWFQLRPEVLLSRYWDLQHAETQSLKKNYDDTTLRMGSIKPKVLITAQNACQSMHSEGSGCIAFQAPDKPPRYISHSLLIGKFSDLRIIYRHAVARARAALAAHEAVDEHSIFAHLYSQQESHRKSLPKRAALDIELDHDHETYRKDFGLYADSSGSLSYTASTNSLSDEATWVHHDPLKGASKNSLPKDISSSPPPFWTIFGSNPKWSSRPWTSVPFLMNKSANKIPALIQRAADADPSFASVWYERLWFHPHGRELLDHYAFTLYVPSAILRDKWNGDKEMRFWPPVFAKPGFETDDNKFQKWANKKGEGICGKDVADSEQIFLDGRGEWLDPRP</sequence>